<feature type="compositionally biased region" description="Acidic residues" evidence="1">
    <location>
        <begin position="130"/>
        <end position="147"/>
    </location>
</feature>
<organism evidence="3 4">
    <name type="scientific">Chelonia mydas</name>
    <name type="common">Green sea-turtle</name>
    <name type="synonym">Chelonia agassizi</name>
    <dbReference type="NCBI Taxonomy" id="8469"/>
    <lineage>
        <taxon>Eukaryota</taxon>
        <taxon>Metazoa</taxon>
        <taxon>Chordata</taxon>
        <taxon>Craniata</taxon>
        <taxon>Vertebrata</taxon>
        <taxon>Euteleostomi</taxon>
        <taxon>Archelosauria</taxon>
        <taxon>Testudinata</taxon>
        <taxon>Testudines</taxon>
        <taxon>Cryptodira</taxon>
        <taxon>Durocryptodira</taxon>
        <taxon>Americhelydia</taxon>
        <taxon>Chelonioidea</taxon>
        <taxon>Cheloniidae</taxon>
        <taxon>Chelonia</taxon>
    </lineage>
</organism>
<feature type="region of interest" description="Disordered" evidence="1">
    <location>
        <begin position="104"/>
        <end position="199"/>
    </location>
</feature>
<evidence type="ECO:0000313" key="4">
    <source>
        <dbReference type="Proteomes" id="UP000031443"/>
    </source>
</evidence>
<dbReference type="PANTHER" id="PTHR47595:SF1">
    <property type="entry name" value="MYB_SANT-LIKE DNA-BINDING DOMAIN-CONTAINING PROTEIN"/>
    <property type="match status" value="1"/>
</dbReference>
<dbReference type="Pfam" id="PF13837">
    <property type="entry name" value="Myb_DNA-bind_4"/>
    <property type="match status" value="1"/>
</dbReference>
<keyword evidence="4" id="KW-1185">Reference proteome</keyword>
<dbReference type="PANTHER" id="PTHR47595">
    <property type="entry name" value="HEAT SHOCK 70 KDA PROTEIN 14"/>
    <property type="match status" value="1"/>
</dbReference>
<sequence length="199" mass="21753">MPAPCTMQSPAWSNAELLDLIGVWGGEAVQSQLRSRRQNYDTYGQISRCMIEKGHDQDILQCRVKVKELRNTHHKAWEANCCSGAVPTSCGFYKELDRILGGDPTSTAKSPVDTSLAHVPVESGPSQEEAILDEEGEGDPEAEDDSEARDACSQELFSTPEEPSQSQQSDIGEAQTGEEAPEPQEEIPASVEQAVQHRL</sequence>
<accession>M7C171</accession>
<protein>
    <recommendedName>
        <fullName evidence="2">Myb/SANT-like DNA-binding domain-containing protein</fullName>
    </recommendedName>
</protein>
<evidence type="ECO:0000313" key="3">
    <source>
        <dbReference type="EMBL" id="EMP41890.1"/>
    </source>
</evidence>
<gene>
    <name evidence="3" type="ORF">UY3_00856</name>
</gene>
<feature type="compositionally biased region" description="Polar residues" evidence="1">
    <location>
        <begin position="104"/>
        <end position="113"/>
    </location>
</feature>
<dbReference type="Gene3D" id="1.10.10.60">
    <property type="entry name" value="Homeodomain-like"/>
    <property type="match status" value="1"/>
</dbReference>
<dbReference type="InterPro" id="IPR044822">
    <property type="entry name" value="Myb_DNA-bind_4"/>
</dbReference>
<dbReference type="AlphaFoldDB" id="M7C171"/>
<proteinExistence type="predicted"/>
<feature type="domain" description="Myb/SANT-like DNA-binding" evidence="2">
    <location>
        <begin position="10"/>
        <end position="99"/>
    </location>
</feature>
<name>M7C171_CHEMY</name>
<evidence type="ECO:0000256" key="1">
    <source>
        <dbReference type="SAM" id="MobiDB-lite"/>
    </source>
</evidence>
<feature type="compositionally biased region" description="Low complexity" evidence="1">
    <location>
        <begin position="164"/>
        <end position="178"/>
    </location>
</feature>
<dbReference type="EMBL" id="KB481522">
    <property type="protein sequence ID" value="EMP41890.1"/>
    <property type="molecule type" value="Genomic_DNA"/>
</dbReference>
<reference evidence="4" key="1">
    <citation type="journal article" date="2013" name="Nat. Genet.">
        <title>The draft genomes of soft-shell turtle and green sea turtle yield insights into the development and evolution of the turtle-specific body plan.</title>
        <authorList>
            <person name="Wang Z."/>
            <person name="Pascual-Anaya J."/>
            <person name="Zadissa A."/>
            <person name="Li W."/>
            <person name="Niimura Y."/>
            <person name="Huang Z."/>
            <person name="Li C."/>
            <person name="White S."/>
            <person name="Xiong Z."/>
            <person name="Fang D."/>
            <person name="Wang B."/>
            <person name="Ming Y."/>
            <person name="Chen Y."/>
            <person name="Zheng Y."/>
            <person name="Kuraku S."/>
            <person name="Pignatelli M."/>
            <person name="Herrero J."/>
            <person name="Beal K."/>
            <person name="Nozawa M."/>
            <person name="Li Q."/>
            <person name="Wang J."/>
            <person name="Zhang H."/>
            <person name="Yu L."/>
            <person name="Shigenobu S."/>
            <person name="Wang J."/>
            <person name="Liu J."/>
            <person name="Flicek P."/>
            <person name="Searle S."/>
            <person name="Wang J."/>
            <person name="Kuratani S."/>
            <person name="Yin Y."/>
            <person name="Aken B."/>
            <person name="Zhang G."/>
            <person name="Irie N."/>
        </authorList>
    </citation>
    <scope>NUCLEOTIDE SEQUENCE [LARGE SCALE GENOMIC DNA]</scope>
</reference>
<evidence type="ECO:0000259" key="2">
    <source>
        <dbReference type="Pfam" id="PF13837"/>
    </source>
</evidence>
<dbReference type="Proteomes" id="UP000031443">
    <property type="component" value="Unassembled WGS sequence"/>
</dbReference>